<dbReference type="Proteomes" id="UP001638806">
    <property type="component" value="Unassembled WGS sequence"/>
</dbReference>
<proteinExistence type="predicted"/>
<keyword evidence="2" id="KW-1185">Reference proteome</keyword>
<reference evidence="1" key="1">
    <citation type="submission" date="2024-12" db="EMBL/GenBank/DDBJ databases">
        <title>Comparative genomics and development of molecular markers within Purpureocillium lilacinum and among Purpureocillium species.</title>
        <authorList>
            <person name="Yeh Z.-Y."/>
            <person name="Ni N.-T."/>
            <person name="Lo P.-H."/>
            <person name="Mushyakhwo K."/>
            <person name="Lin C.-F."/>
            <person name="Nai Y.-S."/>
        </authorList>
    </citation>
    <scope>NUCLEOTIDE SEQUENCE</scope>
    <source>
        <strain evidence="1">NCHU-NPUST-175</strain>
    </source>
</reference>
<protein>
    <submittedName>
        <fullName evidence="1">Uncharacterized protein</fullName>
    </submittedName>
</protein>
<feature type="non-terminal residue" evidence="1">
    <location>
        <position position="1"/>
    </location>
</feature>
<evidence type="ECO:0000313" key="1">
    <source>
        <dbReference type="EMBL" id="KAL3953583.1"/>
    </source>
</evidence>
<organism evidence="1 2">
    <name type="scientific">Purpureocillium lilacinum</name>
    <name type="common">Paecilomyces lilacinus</name>
    <dbReference type="NCBI Taxonomy" id="33203"/>
    <lineage>
        <taxon>Eukaryota</taxon>
        <taxon>Fungi</taxon>
        <taxon>Dikarya</taxon>
        <taxon>Ascomycota</taxon>
        <taxon>Pezizomycotina</taxon>
        <taxon>Sordariomycetes</taxon>
        <taxon>Hypocreomycetidae</taxon>
        <taxon>Hypocreales</taxon>
        <taxon>Ophiocordycipitaceae</taxon>
        <taxon>Purpureocillium</taxon>
    </lineage>
</organism>
<dbReference type="EMBL" id="JBGNUJ010000011">
    <property type="protein sequence ID" value="KAL3953583.1"/>
    <property type="molecule type" value="Genomic_DNA"/>
</dbReference>
<sequence length="152" mass="17661">QKSRRRPSASETPPLRPSSTQHLPRKRAPISRARPRPPTDRPCLARSASRTRSRAACCGRSPWRLSRFQKRRHRLRLRAVDSVVATLDAALAKKGQTLEALERWKAEMPTEAEMLPRDKYTMFDRKAKKYRKGIHKLPKWTRVSQRVNPPGY</sequence>
<name>A0ACC4DC20_PURLI</name>
<comment type="caution">
    <text evidence="1">The sequence shown here is derived from an EMBL/GenBank/DDBJ whole genome shotgun (WGS) entry which is preliminary data.</text>
</comment>
<evidence type="ECO:0000313" key="2">
    <source>
        <dbReference type="Proteomes" id="UP001638806"/>
    </source>
</evidence>
<accession>A0ACC4DC20</accession>
<gene>
    <name evidence="1" type="ORF">ACCO45_011539</name>
</gene>